<dbReference type="EMBL" id="MN740065">
    <property type="protein sequence ID" value="QHT86209.1"/>
    <property type="molecule type" value="Genomic_DNA"/>
</dbReference>
<organism evidence="1">
    <name type="scientific">viral metagenome</name>
    <dbReference type="NCBI Taxonomy" id="1070528"/>
    <lineage>
        <taxon>unclassified sequences</taxon>
        <taxon>metagenomes</taxon>
        <taxon>organismal metagenomes</taxon>
    </lineage>
</organism>
<reference evidence="1" key="1">
    <citation type="journal article" date="2020" name="Nature">
        <title>Giant virus diversity and host interactions through global metagenomics.</title>
        <authorList>
            <person name="Schulz F."/>
            <person name="Roux S."/>
            <person name="Paez-Espino D."/>
            <person name="Jungbluth S."/>
            <person name="Walsh D.A."/>
            <person name="Denef V.J."/>
            <person name="McMahon K.D."/>
            <person name="Konstantinidis K.T."/>
            <person name="Eloe-Fadrosh E.A."/>
            <person name="Kyrpides N.C."/>
            <person name="Woyke T."/>
        </authorList>
    </citation>
    <scope>NUCLEOTIDE SEQUENCE</scope>
    <source>
        <strain evidence="1">GVMAG-M-3300023184-186</strain>
    </source>
</reference>
<proteinExistence type="predicted"/>
<protein>
    <submittedName>
        <fullName evidence="1">Uncharacterized protein</fullName>
    </submittedName>
</protein>
<dbReference type="AlphaFoldDB" id="A0A6C0I0A7"/>
<accession>A0A6C0I0A7</accession>
<name>A0A6C0I0A7_9ZZZZ</name>
<evidence type="ECO:0000313" key="1">
    <source>
        <dbReference type="EMBL" id="QHT86209.1"/>
    </source>
</evidence>
<sequence length="257" mass="29430">MQTANYQILREIEKSPYAQYITVPKSILQNYIYNMKLGLQNVSTNANAITNLCNVYNAVFGDGTANILQLYYVIKSNVMKGNVMKGNKLFTSVNNTLLTSVNNYNAMNYFITYLQNSILSLYRGNYINRNVYNFFINVFLQNIITLVETMDKANFSIGDLSYYINGDYENCILSGNSAYSCDYYMEGYKLLEQVDTPITIFAQRRNSANSTNAYIISSTAAANLRMRDPEDQYKICTDRAFANNSSETECNQYLQFF</sequence>